<proteinExistence type="predicted"/>
<evidence type="ECO:0000259" key="7">
    <source>
        <dbReference type="PROSITE" id="PS50114"/>
    </source>
</evidence>
<dbReference type="InParanoid" id="A0A7C8MW90"/>
<dbReference type="InterPro" id="IPR035965">
    <property type="entry name" value="PAS-like_dom_sf"/>
</dbReference>
<evidence type="ECO:0000256" key="3">
    <source>
        <dbReference type="ARBA" id="ARBA00022833"/>
    </source>
</evidence>
<feature type="region of interest" description="Disordered" evidence="5">
    <location>
        <begin position="37"/>
        <end position="125"/>
    </location>
</feature>
<dbReference type="CDD" id="cd00130">
    <property type="entry name" value="PAS"/>
    <property type="match status" value="1"/>
</dbReference>
<evidence type="ECO:0000256" key="4">
    <source>
        <dbReference type="PROSITE-ProRule" id="PRU00094"/>
    </source>
</evidence>
<feature type="compositionally biased region" description="Polar residues" evidence="5">
    <location>
        <begin position="53"/>
        <end position="65"/>
    </location>
</feature>
<dbReference type="InterPro" id="IPR013655">
    <property type="entry name" value="PAS_fold_3"/>
</dbReference>
<dbReference type="PROSITE" id="PS50112">
    <property type="entry name" value="PAS"/>
    <property type="match status" value="1"/>
</dbReference>
<dbReference type="InterPro" id="IPR013088">
    <property type="entry name" value="Znf_NHR/GATA"/>
</dbReference>
<reference evidence="8 9" key="1">
    <citation type="submission" date="2019-12" db="EMBL/GenBank/DDBJ databases">
        <title>Draft genome sequence of the ascomycete Xylaria multiplex DSM 110363.</title>
        <authorList>
            <person name="Buettner E."/>
            <person name="Kellner H."/>
        </authorList>
    </citation>
    <scope>NUCLEOTIDE SEQUENCE [LARGE SCALE GENOMIC DNA]</scope>
    <source>
        <strain evidence="8 9">DSM 110363</strain>
    </source>
</reference>
<keyword evidence="1" id="KW-0479">Metal-binding</keyword>
<dbReference type="SUPFAM" id="SSF57716">
    <property type="entry name" value="Glucocorticoid receptor-like (DNA-binding domain)"/>
    <property type="match status" value="1"/>
</dbReference>
<dbReference type="SUPFAM" id="SSF55785">
    <property type="entry name" value="PYP-like sensor domain (PAS domain)"/>
    <property type="match status" value="1"/>
</dbReference>
<accession>A0A7C8MW90</accession>
<feature type="domain" description="PAS" evidence="6">
    <location>
        <begin position="132"/>
        <end position="203"/>
    </location>
</feature>
<keyword evidence="9" id="KW-1185">Reference proteome</keyword>
<feature type="domain" description="GATA-type" evidence="7">
    <location>
        <begin position="428"/>
        <end position="451"/>
    </location>
</feature>
<feature type="compositionally biased region" description="Low complexity" evidence="5">
    <location>
        <begin position="107"/>
        <end position="125"/>
    </location>
</feature>
<dbReference type="SMART" id="SM00091">
    <property type="entry name" value="PAS"/>
    <property type="match status" value="1"/>
</dbReference>
<dbReference type="Pfam" id="PF08447">
    <property type="entry name" value="PAS_3"/>
    <property type="match status" value="1"/>
</dbReference>
<evidence type="ECO:0000313" key="9">
    <source>
        <dbReference type="Proteomes" id="UP000481858"/>
    </source>
</evidence>
<dbReference type="PROSITE" id="PS50114">
    <property type="entry name" value="GATA_ZN_FINGER_2"/>
    <property type="match status" value="1"/>
</dbReference>
<dbReference type="Pfam" id="PF00320">
    <property type="entry name" value="GATA"/>
    <property type="match status" value="1"/>
</dbReference>
<evidence type="ECO:0000256" key="1">
    <source>
        <dbReference type="ARBA" id="ARBA00022723"/>
    </source>
</evidence>
<comment type="caution">
    <text evidence="8">The sequence shown here is derived from an EMBL/GenBank/DDBJ whole genome shotgun (WGS) entry which is preliminary data.</text>
</comment>
<feature type="compositionally biased region" description="Polar residues" evidence="5">
    <location>
        <begin position="294"/>
        <end position="311"/>
    </location>
</feature>
<dbReference type="AlphaFoldDB" id="A0A7C8MW90"/>
<evidence type="ECO:0000259" key="6">
    <source>
        <dbReference type="PROSITE" id="PS50112"/>
    </source>
</evidence>
<dbReference type="GO" id="GO:0043565">
    <property type="term" value="F:sequence-specific DNA binding"/>
    <property type="evidence" value="ECO:0007669"/>
    <property type="project" value="InterPro"/>
</dbReference>
<dbReference type="InterPro" id="IPR051140">
    <property type="entry name" value="GATA_TF"/>
</dbReference>
<dbReference type="EMBL" id="WUBL01000033">
    <property type="protein sequence ID" value="KAF2969655.1"/>
    <property type="molecule type" value="Genomic_DNA"/>
</dbReference>
<sequence length="466" mass="51344">MDPSQANPMFFDFSAPPAMHPLDADAQNDMMSMFDMSNFDGIPMNLEDLGDLSSPQDQNFPHVSNPTPPSTLAPPTDGPSRFSSNPDADDSPVGVPMPPAHLGTAFGGSMQQPAQPAQSAQGGSALTEFTKRRNWPAKVVEELKDILYILDANSRIKYVSPSIFPLTGYEGEELIDTFLLSEIIHPDDLGTFRSEMNECIATGNPLRIFYRMKKKDQQYAIFEGVGHAHIAAAKFAPNPSNRSPFCQAVFLMSRPYPTRNASLLDSFLEHKIENERLRRRIAELRREEDEEEASQQSWLQETRSDVTPSDDTIMSNTQTAMLRQATADAHAMPPPERPLNGALTRENLEGVTAGNKPDSIGDKMARYEGACHTDTIEMLTGLRYVEGERSRGITTGSSSLTLIKGDVGIAIPVDRDPKTGEKKKKLKIAEEYVCTDCGTLDSPEWRKGPSGPKTLCVSSFPTQFLL</sequence>
<feature type="region of interest" description="Disordered" evidence="5">
    <location>
        <begin position="286"/>
        <end position="311"/>
    </location>
</feature>
<dbReference type="OrthoDB" id="2162994at2759"/>
<dbReference type="InterPro" id="IPR000014">
    <property type="entry name" value="PAS"/>
</dbReference>
<dbReference type="Proteomes" id="UP000481858">
    <property type="component" value="Unassembled WGS sequence"/>
</dbReference>
<dbReference type="Gene3D" id="3.30.450.20">
    <property type="entry name" value="PAS domain"/>
    <property type="match status" value="1"/>
</dbReference>
<keyword evidence="3" id="KW-0862">Zinc</keyword>
<dbReference type="NCBIfam" id="TIGR00229">
    <property type="entry name" value="sensory_box"/>
    <property type="match status" value="1"/>
</dbReference>
<dbReference type="PANTHER" id="PTHR45658:SF18">
    <property type="entry name" value="PROTEIN GAT2"/>
    <property type="match status" value="1"/>
</dbReference>
<organism evidence="8 9">
    <name type="scientific">Xylaria multiplex</name>
    <dbReference type="NCBI Taxonomy" id="323545"/>
    <lineage>
        <taxon>Eukaryota</taxon>
        <taxon>Fungi</taxon>
        <taxon>Dikarya</taxon>
        <taxon>Ascomycota</taxon>
        <taxon>Pezizomycotina</taxon>
        <taxon>Sordariomycetes</taxon>
        <taxon>Xylariomycetidae</taxon>
        <taxon>Xylariales</taxon>
        <taxon>Xylariaceae</taxon>
        <taxon>Xylaria</taxon>
    </lineage>
</organism>
<dbReference type="Gene3D" id="3.30.50.10">
    <property type="entry name" value="Erythroid Transcription Factor GATA-1, subunit A"/>
    <property type="match status" value="1"/>
</dbReference>
<evidence type="ECO:0008006" key="10">
    <source>
        <dbReference type="Google" id="ProtNLM"/>
    </source>
</evidence>
<dbReference type="GO" id="GO:0006355">
    <property type="term" value="P:regulation of DNA-templated transcription"/>
    <property type="evidence" value="ECO:0007669"/>
    <property type="project" value="InterPro"/>
</dbReference>
<dbReference type="GO" id="GO:0008270">
    <property type="term" value="F:zinc ion binding"/>
    <property type="evidence" value="ECO:0007669"/>
    <property type="project" value="UniProtKB-KW"/>
</dbReference>
<evidence type="ECO:0000256" key="5">
    <source>
        <dbReference type="SAM" id="MobiDB-lite"/>
    </source>
</evidence>
<dbReference type="InterPro" id="IPR000679">
    <property type="entry name" value="Znf_GATA"/>
</dbReference>
<protein>
    <recommendedName>
        <fullName evidence="10">PAS domain-containing protein</fullName>
    </recommendedName>
</protein>
<dbReference type="PANTHER" id="PTHR45658">
    <property type="entry name" value="GATA TRANSCRIPTION FACTOR"/>
    <property type="match status" value="1"/>
</dbReference>
<keyword evidence="2 4" id="KW-0863">Zinc-finger</keyword>
<evidence type="ECO:0000256" key="2">
    <source>
        <dbReference type="ARBA" id="ARBA00022771"/>
    </source>
</evidence>
<evidence type="ECO:0000313" key="8">
    <source>
        <dbReference type="EMBL" id="KAF2969655.1"/>
    </source>
</evidence>
<gene>
    <name evidence="8" type="ORF">GQX73_g3923</name>
</gene>
<name>A0A7C8MW90_9PEZI</name>